<evidence type="ECO:0000256" key="11">
    <source>
        <dbReference type="RuleBase" id="RU004386"/>
    </source>
</evidence>
<dbReference type="PANTHER" id="PTHR28570">
    <property type="entry name" value="ASPARTYL AMINOPEPTIDASE"/>
    <property type="match status" value="1"/>
</dbReference>
<dbReference type="Pfam" id="PF02127">
    <property type="entry name" value="Peptidase_M18"/>
    <property type="match status" value="1"/>
</dbReference>
<dbReference type="GO" id="GO:0005737">
    <property type="term" value="C:cytoplasm"/>
    <property type="evidence" value="ECO:0007669"/>
    <property type="project" value="UniProtKB-ARBA"/>
</dbReference>
<dbReference type="OMA" id="IREIACT"/>
<dbReference type="FunCoup" id="C5KMQ9">
    <property type="interactions" value="746"/>
</dbReference>
<protein>
    <recommendedName>
        <fullName evidence="4">aspartyl aminopeptidase</fullName>
        <ecNumber evidence="4">3.4.11.21</ecNumber>
    </recommendedName>
</protein>
<reference evidence="12 13" key="1">
    <citation type="submission" date="2008-07" db="EMBL/GenBank/DDBJ databases">
        <authorList>
            <person name="El-Sayed N."/>
            <person name="Caler E."/>
            <person name="Inman J."/>
            <person name="Amedeo P."/>
            <person name="Hass B."/>
            <person name="Wortman J."/>
        </authorList>
    </citation>
    <scope>NUCLEOTIDE SEQUENCE [LARGE SCALE GENOMIC DNA]</scope>
    <source>
        <strain evidence="13">ATCC 50983 / TXsc</strain>
    </source>
</reference>
<keyword evidence="8 11" id="KW-0378">Hydrolase</keyword>
<name>C5KMQ9_PERM5</name>
<evidence type="ECO:0000256" key="9">
    <source>
        <dbReference type="ARBA" id="ARBA00022833"/>
    </source>
</evidence>
<evidence type="ECO:0000256" key="8">
    <source>
        <dbReference type="ARBA" id="ARBA00022801"/>
    </source>
</evidence>
<dbReference type="InterPro" id="IPR023358">
    <property type="entry name" value="Peptidase_M18_dom2"/>
</dbReference>
<comment type="similarity">
    <text evidence="3 11">Belongs to the peptidase M18 family.</text>
</comment>
<keyword evidence="5 11" id="KW-0031">Aminopeptidase</keyword>
<evidence type="ECO:0000256" key="4">
    <source>
        <dbReference type="ARBA" id="ARBA00011965"/>
    </source>
</evidence>
<evidence type="ECO:0000256" key="7">
    <source>
        <dbReference type="ARBA" id="ARBA00022723"/>
    </source>
</evidence>
<keyword evidence="9 11" id="KW-0862">Zinc</keyword>
<dbReference type="Gene3D" id="3.40.630.10">
    <property type="entry name" value="Zn peptidases"/>
    <property type="match status" value="1"/>
</dbReference>
<gene>
    <name evidence="12" type="ORF">Pmar_PMAR029283</name>
</gene>
<dbReference type="GO" id="GO:0004177">
    <property type="term" value="F:aminopeptidase activity"/>
    <property type="evidence" value="ECO:0007669"/>
    <property type="project" value="UniProtKB-KW"/>
</dbReference>
<accession>C5KMQ9</accession>
<dbReference type="InterPro" id="IPR001948">
    <property type="entry name" value="Peptidase_M18"/>
</dbReference>
<evidence type="ECO:0000256" key="10">
    <source>
        <dbReference type="ARBA" id="ARBA00023049"/>
    </source>
</evidence>
<evidence type="ECO:0000256" key="5">
    <source>
        <dbReference type="ARBA" id="ARBA00022438"/>
    </source>
</evidence>
<evidence type="ECO:0000313" key="13">
    <source>
        <dbReference type="Proteomes" id="UP000007800"/>
    </source>
</evidence>
<evidence type="ECO:0000313" key="12">
    <source>
        <dbReference type="EMBL" id="EER14217.1"/>
    </source>
</evidence>
<dbReference type="PRINTS" id="PR00932">
    <property type="entry name" value="AMINO1PTASE"/>
</dbReference>
<dbReference type="OrthoDB" id="9880441at2759"/>
<dbReference type="SUPFAM" id="SSF53187">
    <property type="entry name" value="Zn-dependent exopeptidases"/>
    <property type="match status" value="1"/>
</dbReference>
<dbReference type="PANTHER" id="PTHR28570:SF3">
    <property type="entry name" value="ASPARTYL AMINOPEPTIDASE"/>
    <property type="match status" value="1"/>
</dbReference>
<organism evidence="13">
    <name type="scientific">Perkinsus marinus (strain ATCC 50983 / TXsc)</name>
    <dbReference type="NCBI Taxonomy" id="423536"/>
    <lineage>
        <taxon>Eukaryota</taxon>
        <taxon>Sar</taxon>
        <taxon>Alveolata</taxon>
        <taxon>Perkinsozoa</taxon>
        <taxon>Perkinsea</taxon>
        <taxon>Perkinsida</taxon>
        <taxon>Perkinsidae</taxon>
        <taxon>Perkinsus</taxon>
    </lineage>
</organism>
<evidence type="ECO:0000256" key="3">
    <source>
        <dbReference type="ARBA" id="ARBA00008290"/>
    </source>
</evidence>
<dbReference type="EMBL" id="GG674496">
    <property type="protein sequence ID" value="EER14217.1"/>
    <property type="molecule type" value="Genomic_DNA"/>
</dbReference>
<dbReference type="Gene3D" id="2.30.250.10">
    <property type="entry name" value="Aminopeptidase i, Domain 2"/>
    <property type="match status" value="1"/>
</dbReference>
<dbReference type="GO" id="GO:0008237">
    <property type="term" value="F:metallopeptidase activity"/>
    <property type="evidence" value="ECO:0007669"/>
    <property type="project" value="UniProtKB-KW"/>
</dbReference>
<evidence type="ECO:0000256" key="1">
    <source>
        <dbReference type="ARBA" id="ARBA00001335"/>
    </source>
</evidence>
<dbReference type="EC" id="3.4.11.21" evidence="4"/>
<comment type="cofactor">
    <cofactor evidence="2">
        <name>Zn(2+)</name>
        <dbReference type="ChEBI" id="CHEBI:29105"/>
    </cofactor>
</comment>
<keyword evidence="6 11" id="KW-0645">Protease</keyword>
<dbReference type="GO" id="GO:0006508">
    <property type="term" value="P:proteolysis"/>
    <property type="evidence" value="ECO:0007669"/>
    <property type="project" value="UniProtKB-KW"/>
</dbReference>
<dbReference type="RefSeq" id="XP_002782422.1">
    <property type="nucleotide sequence ID" value="XM_002782376.1"/>
</dbReference>
<evidence type="ECO:0000256" key="6">
    <source>
        <dbReference type="ARBA" id="ARBA00022670"/>
    </source>
</evidence>
<evidence type="ECO:0000256" key="2">
    <source>
        <dbReference type="ARBA" id="ARBA00001947"/>
    </source>
</evidence>
<dbReference type="GO" id="GO:0008270">
    <property type="term" value="F:zinc ion binding"/>
    <property type="evidence" value="ECO:0007669"/>
    <property type="project" value="InterPro"/>
</dbReference>
<dbReference type="SUPFAM" id="SSF101821">
    <property type="entry name" value="Aminopeptidase/glucanase lid domain"/>
    <property type="match status" value="1"/>
</dbReference>
<keyword evidence="7 11" id="KW-0479">Metal-binding</keyword>
<sequence length="335" mass="36989">MFKIKTKIIVNRPIAIIPNLAIHLQTSEERNAGFKINPEEHLMPVFCSSKYYKSADPEHDIINDDVNGNHRALMELLAKEAKCSIEDIIDFDICLMDATPSSIIGVYDEFISSPRIDNLLSTWACMDALSSHSDHLINGNDIYIAAAFDHEECGSTSYTGANSMTLHTWMKRILSSLNISDNYLPSIIARSILVSADGAHGIHPNYSSKHQSEHKVYLHDGIVIKNNANQRYATTPLTASMIRTLCSKDGGHNNNSTIPIQDFVVRNDSPCGSTIGPMMSANLGIRTIDLGAPQWAMHSCRETCSVDDAGYLVELCGAIYDNWADIDDSLVEVVE</sequence>
<dbReference type="InParanoid" id="C5KMQ9"/>
<dbReference type="GeneID" id="9060254"/>
<proteinExistence type="inferred from homology"/>
<keyword evidence="10 11" id="KW-0482">Metalloprotease</keyword>
<keyword evidence="13" id="KW-1185">Reference proteome</keyword>
<comment type="catalytic activity">
    <reaction evidence="1">
        <text>Release of an N-terminal aspartate or glutamate from a peptide, with a preference for aspartate.</text>
        <dbReference type="EC" id="3.4.11.21"/>
    </reaction>
</comment>
<dbReference type="AlphaFoldDB" id="C5KMQ9"/>
<dbReference type="Proteomes" id="UP000007800">
    <property type="component" value="Unassembled WGS sequence"/>
</dbReference>